<dbReference type="InterPro" id="IPR036770">
    <property type="entry name" value="Ankyrin_rpt-contain_sf"/>
</dbReference>
<sequence>MDALKLLVEYGVDINAHDGSGWPPMQLLISKGVNIEDIKWMLEHGADPNAELLAECGADLRAKHQMGWTALHFASSAGENDIVNRLALGLNINERCLCGGTPLWVATRKGHASTVHPLLSRGADADISGGGERGVDTWTPLFVASRNGNEAIVEIPLEHGVDVDAVTHDEYTALAEAVLQGHERVASFLTAYATR</sequence>
<evidence type="ECO:0000313" key="5">
    <source>
        <dbReference type="Proteomes" id="UP000002038"/>
    </source>
</evidence>
<reference evidence="5" key="1">
    <citation type="journal article" date="2015" name="PLoS Genet.">
        <title>The dynamic genome and transcriptome of the human fungal pathogen Blastomyces and close relative Emmonsia.</title>
        <authorList>
            <person name="Munoz J.F."/>
            <person name="Gauthier G.M."/>
            <person name="Desjardins C.A."/>
            <person name="Gallo J.E."/>
            <person name="Holder J."/>
            <person name="Sullivan T.D."/>
            <person name="Marty A.J."/>
            <person name="Carmen J.C."/>
            <person name="Chen Z."/>
            <person name="Ding L."/>
            <person name="Gujja S."/>
            <person name="Magrini V."/>
            <person name="Misas E."/>
            <person name="Mitreva M."/>
            <person name="Priest M."/>
            <person name="Saif S."/>
            <person name="Whiston E.A."/>
            <person name="Young S."/>
            <person name="Zeng Q."/>
            <person name="Goldman W.E."/>
            <person name="Mardis E.R."/>
            <person name="Taylor J.W."/>
            <person name="McEwen J.G."/>
            <person name="Clay O.K."/>
            <person name="Klein B.S."/>
            <person name="Cuomo C.A."/>
        </authorList>
    </citation>
    <scope>NUCLEOTIDE SEQUENCE [LARGE SCALE GENOMIC DNA]</scope>
    <source>
        <strain evidence="5">SLH14081</strain>
    </source>
</reference>
<evidence type="ECO:0000313" key="4">
    <source>
        <dbReference type="EMBL" id="OAT03708.1"/>
    </source>
</evidence>
<name>A0A179U8Q9_BLAGS</name>
<dbReference type="STRING" id="559298.A0A179U8Q9"/>
<keyword evidence="2 3" id="KW-0040">ANK repeat</keyword>
<organism evidence="4 5">
    <name type="scientific">Blastomyces gilchristii (strain SLH14081)</name>
    <name type="common">Blastomyces dermatitidis</name>
    <dbReference type="NCBI Taxonomy" id="559298"/>
    <lineage>
        <taxon>Eukaryota</taxon>
        <taxon>Fungi</taxon>
        <taxon>Dikarya</taxon>
        <taxon>Ascomycota</taxon>
        <taxon>Pezizomycotina</taxon>
        <taxon>Eurotiomycetes</taxon>
        <taxon>Eurotiomycetidae</taxon>
        <taxon>Onygenales</taxon>
        <taxon>Ajellomycetaceae</taxon>
        <taxon>Blastomyces</taxon>
    </lineage>
</organism>
<protein>
    <submittedName>
        <fullName evidence="4">Ankyrin repeat protein</fullName>
    </submittedName>
</protein>
<keyword evidence="1" id="KW-0677">Repeat</keyword>
<dbReference type="RefSeq" id="XP_031575778.1">
    <property type="nucleotide sequence ID" value="XM_031719868.1"/>
</dbReference>
<gene>
    <name evidence="4" type="ORF">BDBG_00398</name>
</gene>
<dbReference type="EMBL" id="GG657448">
    <property type="protein sequence ID" value="OAT03708.1"/>
    <property type="molecule type" value="Genomic_DNA"/>
</dbReference>
<dbReference type="InterPro" id="IPR002110">
    <property type="entry name" value="Ankyrin_rpt"/>
</dbReference>
<proteinExistence type="predicted"/>
<dbReference type="SMART" id="SM00248">
    <property type="entry name" value="ANK"/>
    <property type="match status" value="4"/>
</dbReference>
<dbReference type="Gene3D" id="1.25.40.20">
    <property type="entry name" value="Ankyrin repeat-containing domain"/>
    <property type="match status" value="3"/>
</dbReference>
<feature type="repeat" description="ANK" evidence="3">
    <location>
        <begin position="98"/>
        <end position="130"/>
    </location>
</feature>
<accession>A0A179U8Q9</accession>
<dbReference type="PROSITE" id="PS50088">
    <property type="entry name" value="ANK_REPEAT"/>
    <property type="match status" value="2"/>
</dbReference>
<dbReference type="SUPFAM" id="SSF48403">
    <property type="entry name" value="Ankyrin repeat"/>
    <property type="match status" value="1"/>
</dbReference>
<dbReference type="OrthoDB" id="4178675at2759"/>
<dbReference type="PROSITE" id="PS50297">
    <property type="entry name" value="ANK_REP_REGION"/>
    <property type="match status" value="2"/>
</dbReference>
<dbReference type="InterPro" id="IPR050745">
    <property type="entry name" value="Multifunctional_regulatory"/>
</dbReference>
<dbReference type="KEGG" id="bgh:BDBG_00398"/>
<dbReference type="Pfam" id="PF12796">
    <property type="entry name" value="Ank_2"/>
    <property type="match status" value="2"/>
</dbReference>
<dbReference type="GeneID" id="8507949"/>
<dbReference type="Proteomes" id="UP000002038">
    <property type="component" value="Unassembled WGS sequence"/>
</dbReference>
<dbReference type="VEuPathDB" id="FungiDB:BDBG_00398"/>
<evidence type="ECO:0000256" key="1">
    <source>
        <dbReference type="ARBA" id="ARBA00022737"/>
    </source>
</evidence>
<dbReference type="Pfam" id="PF13637">
    <property type="entry name" value="Ank_4"/>
    <property type="match status" value="1"/>
</dbReference>
<dbReference type="PANTHER" id="PTHR24189">
    <property type="entry name" value="MYOTROPHIN"/>
    <property type="match status" value="1"/>
</dbReference>
<dbReference type="PRINTS" id="PR01415">
    <property type="entry name" value="ANKYRIN"/>
</dbReference>
<feature type="repeat" description="ANK" evidence="3">
    <location>
        <begin position="136"/>
        <end position="168"/>
    </location>
</feature>
<dbReference type="AlphaFoldDB" id="A0A179U8Q9"/>
<evidence type="ECO:0000256" key="2">
    <source>
        <dbReference type="ARBA" id="ARBA00023043"/>
    </source>
</evidence>
<keyword evidence="5" id="KW-1185">Reference proteome</keyword>
<evidence type="ECO:0000256" key="3">
    <source>
        <dbReference type="PROSITE-ProRule" id="PRU00023"/>
    </source>
</evidence>